<feature type="domain" description="Secretion system C-terminal sorting" evidence="3">
    <location>
        <begin position="450"/>
        <end position="516"/>
    </location>
</feature>
<gene>
    <name evidence="4" type="ORF">C1631_011895</name>
</gene>
<dbReference type="OrthoDB" id="9813840at2"/>
<evidence type="ECO:0000256" key="1">
    <source>
        <dbReference type="ARBA" id="ARBA00022729"/>
    </source>
</evidence>
<evidence type="ECO:0000256" key="2">
    <source>
        <dbReference type="SAM" id="SignalP"/>
    </source>
</evidence>
<dbReference type="Pfam" id="PF03382">
    <property type="entry name" value="DUF285"/>
    <property type="match status" value="2"/>
</dbReference>
<evidence type="ECO:0000313" key="4">
    <source>
        <dbReference type="EMBL" id="PWN70651.1"/>
    </source>
</evidence>
<comment type="caution">
    <text evidence="4">The sequence shown here is derived from an EMBL/GenBank/DDBJ whole genome shotgun (WGS) entry which is preliminary data.</text>
</comment>
<evidence type="ECO:0000259" key="3">
    <source>
        <dbReference type="Pfam" id="PF18962"/>
    </source>
</evidence>
<dbReference type="Proteomes" id="UP000236594">
    <property type="component" value="Unassembled WGS sequence"/>
</dbReference>
<dbReference type="InterPro" id="IPR026444">
    <property type="entry name" value="Secre_tail"/>
</dbReference>
<dbReference type="RefSeq" id="WP_109712289.1">
    <property type="nucleotide sequence ID" value="NZ_PPED02000002.1"/>
</dbReference>
<reference evidence="4 5" key="1">
    <citation type="submission" date="2018-04" db="EMBL/GenBank/DDBJ databases">
        <title>Draft Genome Sequence of Phosphate-Solubilizing Chryseobacterium sp. ISE14 that is a Biocontrol and Plant Growth-Promoting Rhizobacterium Isolated from Cucumber.</title>
        <authorList>
            <person name="Jeong J.-J."/>
            <person name="Sang M.K."/>
            <person name="Choi I.-G."/>
            <person name="Kim K.D."/>
        </authorList>
    </citation>
    <scope>NUCLEOTIDE SEQUENCE [LARGE SCALE GENOMIC DNA]</scope>
    <source>
        <strain evidence="4 5">ISE14</strain>
    </source>
</reference>
<evidence type="ECO:0000313" key="5">
    <source>
        <dbReference type="Proteomes" id="UP000236594"/>
    </source>
</evidence>
<dbReference type="EMBL" id="PPED02000002">
    <property type="protein sequence ID" value="PWN70651.1"/>
    <property type="molecule type" value="Genomic_DNA"/>
</dbReference>
<accession>A0A316XA33</accession>
<keyword evidence="1 2" id="KW-0732">Signal</keyword>
<dbReference type="AlphaFoldDB" id="A0A316XA33"/>
<protein>
    <recommendedName>
        <fullName evidence="3">Secretion system C-terminal sorting domain-containing protein</fullName>
    </recommendedName>
</protein>
<name>A0A316XA33_9FLAO</name>
<keyword evidence="5" id="KW-1185">Reference proteome</keyword>
<feature type="signal peptide" evidence="2">
    <location>
        <begin position="1"/>
        <end position="20"/>
    </location>
</feature>
<dbReference type="NCBIfam" id="TIGR04183">
    <property type="entry name" value="Por_Secre_tail"/>
    <property type="match status" value="1"/>
</dbReference>
<dbReference type="Pfam" id="PF18962">
    <property type="entry name" value="Por_Secre_tail"/>
    <property type="match status" value="1"/>
</dbReference>
<proteinExistence type="predicted"/>
<dbReference type="InterPro" id="IPR005046">
    <property type="entry name" value="DUF285"/>
</dbReference>
<organism evidence="4 5">
    <name type="scientific">Chryseobacterium phosphatilyticum</name>
    <dbReference type="NCBI Taxonomy" id="475075"/>
    <lineage>
        <taxon>Bacteria</taxon>
        <taxon>Pseudomonadati</taxon>
        <taxon>Bacteroidota</taxon>
        <taxon>Flavobacteriia</taxon>
        <taxon>Flavobacteriales</taxon>
        <taxon>Weeksellaceae</taxon>
        <taxon>Chryseobacterium group</taxon>
        <taxon>Chryseobacterium</taxon>
    </lineage>
</organism>
<feature type="chain" id="PRO_5016422150" description="Secretion system C-terminal sorting domain-containing protein" evidence="2">
    <location>
        <begin position="21"/>
        <end position="518"/>
    </location>
</feature>
<sequence length="518" mass="58536">MIKKYLLFTILILSFQIAKAQQEFITIWKPSSNVIPPIDVDAPYQANSQQIWFPGIGDNYTIEWEEVGAPQHKGTLTDVTSTKQVLIDFGAPMGDGEPTYRVKVSNGNGAFRQIKFGEAQLFQLPIHIFPFWQINGSADKILEIEQWGDISWTTMNSAFANCKLIQLTATDTPILDQITDASFMFYGTVSLAGAPSMQHWNTSTIQNFSFMFSLSFNLLPNTPLAHQFNPPYFNSWNMSSATNLSYMFSGRPLFNQSINDWDVSRVTDMSWMFADCKSYNQPMNKWNTENLEDIHYMFHFIPVFNQPLPWNTSKIKNMAHAIHACTAFNQPLESWDTTNVTSIEQILNETPSFNQPLGKWNLTSVNNAFYALSQTGMDCENYSKTLAGWADNPNTANNIILDNVEPLKYASNATSKRDILINKGWTISGDTVGNCLLSSSEETLNKKPSLYPNPATDDIYIEGLNDMKGYKILDASGRLIKEGNSSKDMINITDLPKGNYIIQLILKEKIFSSKFIKK</sequence>